<sequence>MEFPIRSIKSVIKFNIARFKRFNHVTQVQRRNKQWVVSNEEIEKKDVKHITVSWQRIQESYLAESRSNDTPLEPLKKLIENCKGKSVETQFNKPSVVRQPNAQRIPKPSVLGKPTPFSNSPEMRSFQTKQSVNKTNVSDGLFKQVTQQNLPQIRKQAVRNTNVIAPGPSRNNPKHVSFQSPKEFVGSNDMVHNYYLEKAKKSAQLQKDKEVNGKPSMIDPARLPNTANGCKPKPRNWQASMSSRVSNKDVHLGEHRKQKPFLKFNDLQCPTCKKCLYSANHDECVLEYLSRLNPRASTQNKDAKSHKTTKRYMPVEKSSASKKPERQIPTGHRFSNKKTTTIPEKTMNPRSCLRWQLTGKILKTVGLRQEEGVDYDEVFAPVARIKAIRLFLAFASLGILPVIKKINSGGMFQYLGRRLVSWQCKKQTIVAISSTEAEYVAAAEFCGQVEFEELLSDDRKISYMKSLEVIWDTLRDIGYEGSLTLLSFSKPLLSPQWKYLVHTLLHCLSSKSSSWDQFATNIASALVGLATNQKFNFSKLIFDGMLRNLKDSKPFLMYPSPKFSGKLTPLTPPMLEVATAVRAEHSLHTEELDITTSSHHSDDSSAGKKAESPSPVASDRPASPNDYTPTDEVQTSGGDEGHFDLYGLTREVLKLKKQNAKQAAQILRLKTKLKILVKKVKPGRKESSDEVTGLNEVDVNSGDSQMMDVDDTITAEVNEGTAEVNEGTAEVNESTAGANLNESDEFIQDDTLIADVLVNITRPRRGAGITIPGNIPEQERPESPTLILDPKDKGKVAAEWEEEEERKRLAGLERLQAELEDYEMIVAEVQRTERENFTEEQKAKFLVETIAAQRRFRAEQQAALKEANLLPFPAKRIRMYEVKRFNDKFVAIGSTEDEQAIKEMNVKLKNLQKKKKRYPLTRELMQRMLEHKLEVQRETEDALNLIRFVMKQKEDLEREEE</sequence>
<accession>A0ABQ4WL85</accession>
<evidence type="ECO:0000313" key="3">
    <source>
        <dbReference type="Proteomes" id="UP001151760"/>
    </source>
</evidence>
<feature type="compositionally biased region" description="Polar residues" evidence="1">
    <location>
        <begin position="625"/>
        <end position="637"/>
    </location>
</feature>
<name>A0ABQ4WL85_9ASTR</name>
<reference evidence="2" key="2">
    <citation type="submission" date="2022-01" db="EMBL/GenBank/DDBJ databases">
        <authorList>
            <person name="Yamashiro T."/>
            <person name="Shiraishi A."/>
            <person name="Satake H."/>
            <person name="Nakayama K."/>
        </authorList>
    </citation>
    <scope>NUCLEOTIDE SEQUENCE</scope>
</reference>
<reference evidence="2" key="1">
    <citation type="journal article" date="2022" name="Int. J. Mol. Sci.">
        <title>Draft Genome of Tanacetum Coccineum: Genomic Comparison of Closely Related Tanacetum-Family Plants.</title>
        <authorList>
            <person name="Yamashiro T."/>
            <person name="Shiraishi A."/>
            <person name="Nakayama K."/>
            <person name="Satake H."/>
        </authorList>
    </citation>
    <scope>NUCLEOTIDE SEQUENCE</scope>
</reference>
<proteinExistence type="predicted"/>
<feature type="region of interest" description="Disordered" evidence="1">
    <location>
        <begin position="97"/>
        <end position="127"/>
    </location>
</feature>
<organism evidence="2 3">
    <name type="scientific">Tanacetum coccineum</name>
    <dbReference type="NCBI Taxonomy" id="301880"/>
    <lineage>
        <taxon>Eukaryota</taxon>
        <taxon>Viridiplantae</taxon>
        <taxon>Streptophyta</taxon>
        <taxon>Embryophyta</taxon>
        <taxon>Tracheophyta</taxon>
        <taxon>Spermatophyta</taxon>
        <taxon>Magnoliopsida</taxon>
        <taxon>eudicotyledons</taxon>
        <taxon>Gunneridae</taxon>
        <taxon>Pentapetalae</taxon>
        <taxon>asterids</taxon>
        <taxon>campanulids</taxon>
        <taxon>Asterales</taxon>
        <taxon>Asteraceae</taxon>
        <taxon>Asteroideae</taxon>
        <taxon>Anthemideae</taxon>
        <taxon>Anthemidinae</taxon>
        <taxon>Tanacetum</taxon>
    </lineage>
</organism>
<feature type="compositionally biased region" description="Basic and acidic residues" evidence="1">
    <location>
        <begin position="599"/>
        <end position="611"/>
    </location>
</feature>
<dbReference type="EMBL" id="BQNB010008742">
    <property type="protein sequence ID" value="GJS53666.1"/>
    <property type="molecule type" value="Genomic_DNA"/>
</dbReference>
<evidence type="ECO:0008006" key="4">
    <source>
        <dbReference type="Google" id="ProtNLM"/>
    </source>
</evidence>
<evidence type="ECO:0000313" key="2">
    <source>
        <dbReference type="EMBL" id="GJS53666.1"/>
    </source>
</evidence>
<gene>
    <name evidence="2" type="ORF">Tco_0627028</name>
</gene>
<keyword evidence="3" id="KW-1185">Reference proteome</keyword>
<dbReference type="Proteomes" id="UP001151760">
    <property type="component" value="Unassembled WGS sequence"/>
</dbReference>
<feature type="compositionally biased region" description="Polar residues" evidence="1">
    <location>
        <begin position="116"/>
        <end position="127"/>
    </location>
</feature>
<comment type="caution">
    <text evidence="2">The sequence shown here is derived from an EMBL/GenBank/DDBJ whole genome shotgun (WGS) entry which is preliminary data.</text>
</comment>
<feature type="region of interest" description="Disordered" evidence="1">
    <location>
        <begin position="769"/>
        <end position="789"/>
    </location>
</feature>
<feature type="region of interest" description="Disordered" evidence="1">
    <location>
        <begin position="591"/>
        <end position="642"/>
    </location>
</feature>
<feature type="region of interest" description="Disordered" evidence="1">
    <location>
        <begin position="685"/>
        <end position="705"/>
    </location>
</feature>
<feature type="region of interest" description="Disordered" evidence="1">
    <location>
        <begin position="296"/>
        <end position="338"/>
    </location>
</feature>
<protein>
    <recommendedName>
        <fullName evidence="4">Reverse transcriptase Ty1/copia-type domain-containing protein</fullName>
    </recommendedName>
</protein>
<feature type="region of interest" description="Disordered" evidence="1">
    <location>
        <begin position="212"/>
        <end position="251"/>
    </location>
</feature>
<evidence type="ECO:0000256" key="1">
    <source>
        <dbReference type="SAM" id="MobiDB-lite"/>
    </source>
</evidence>